<dbReference type="AlphaFoldDB" id="M1M1W6"/>
<evidence type="ECO:0000313" key="1">
    <source>
        <dbReference type="EMBL" id="AGF59615.1"/>
    </source>
</evidence>
<evidence type="ECO:0008006" key="3">
    <source>
        <dbReference type="Google" id="ProtNLM"/>
    </source>
</evidence>
<name>M1M1W6_9CLOT</name>
<accession>M1M1W6</accession>
<protein>
    <recommendedName>
        <fullName evidence="3">Glycine rich protein</fullName>
    </recommendedName>
</protein>
<organism evidence="1 2">
    <name type="scientific">Clostridium saccharoperbutylacetonicum N1-4(HMT)</name>
    <dbReference type="NCBI Taxonomy" id="931276"/>
    <lineage>
        <taxon>Bacteria</taxon>
        <taxon>Bacillati</taxon>
        <taxon>Bacillota</taxon>
        <taxon>Clostridia</taxon>
        <taxon>Eubacteriales</taxon>
        <taxon>Clostridiaceae</taxon>
        <taxon>Clostridium</taxon>
    </lineage>
</organism>
<dbReference type="Proteomes" id="UP000011728">
    <property type="component" value="Plasmid Csp_135p"/>
</dbReference>
<keyword evidence="2" id="KW-1185">Reference proteome</keyword>
<evidence type="ECO:0000313" key="2">
    <source>
        <dbReference type="Proteomes" id="UP000011728"/>
    </source>
</evidence>
<dbReference type="RefSeq" id="WP_015395922.1">
    <property type="nucleotide sequence ID" value="NC_020292.1"/>
</dbReference>
<gene>
    <name evidence="1" type="ORF">Cspa_135p00550</name>
</gene>
<dbReference type="EMBL" id="CP004122">
    <property type="protein sequence ID" value="AGF59615.1"/>
    <property type="molecule type" value="Genomic_DNA"/>
</dbReference>
<reference evidence="1 2" key="1">
    <citation type="submission" date="2013-02" db="EMBL/GenBank/DDBJ databases">
        <title>Genome sequence of Clostridium saccharoperbutylacetonicum N1-4(HMT).</title>
        <authorList>
            <person name="Poehlein A."/>
            <person name="Daniel R."/>
        </authorList>
    </citation>
    <scope>NUCLEOTIDE SEQUENCE [LARGE SCALE GENOMIC DNA]</scope>
    <source>
        <strain evidence="2">N1-4(HMT)</strain>
        <plasmid evidence="2">Plasmid Csp_135p</plasmid>
    </source>
</reference>
<dbReference type="PATRIC" id="fig|931276.5.peg.5940"/>
<dbReference type="KEGG" id="csr:Cspa_135p00550"/>
<geneLocation type="plasmid" evidence="1 2">
    <name>Csp_135p</name>
</geneLocation>
<proteinExistence type="predicted"/>
<dbReference type="HOGENOM" id="CLU_047100_0_0_9"/>
<keyword evidence="1" id="KW-0614">Plasmid</keyword>
<sequence>MALKTIIFNYTGAVQTWTPPIGTERIKIECYGAGGGNDGGGSGGYGGYSYGEYVFKIKISTVYIYVGGAGVSGASGSGGGWNGGGNAGPSGSSGGGGGGGYYQNGGEGGGLTGNTGSGGAIGGSQVYGGTGSRNGGFGYGGSHPGDGGGGGGGYYGGGSGNGDAGGGGGSSYIALLENSGTTAGINNGNGKVVITFEEFPLKLFLQMDDMYYIPQKQYYDVRGNFFKPLSADDIFSIINNNDNAQIYKIDNINSPFDINGETIIPSKVLDFKKCKLCMISKLNIKNIIFNYNPSIYSLSKTTIKIKEKYTPFLEDLKNAYLYIIGTNESGIGYAIDFDKTFKTASNNNAYFIDTEILKDDFYLSFIFNKSATMLTTITLSKNDSVTYSKIENDNLIISNDFVDTFVNFEKAYGKVLINRLTKQYFKYFNDNLDTF</sequence>